<dbReference type="Proteomes" id="UP001472677">
    <property type="component" value="Unassembled WGS sequence"/>
</dbReference>
<feature type="compositionally biased region" description="Polar residues" evidence="1">
    <location>
        <begin position="65"/>
        <end position="87"/>
    </location>
</feature>
<dbReference type="EMBL" id="JBBPBM010000021">
    <property type="protein sequence ID" value="KAK8549089.1"/>
    <property type="molecule type" value="Genomic_DNA"/>
</dbReference>
<keyword evidence="3" id="KW-1185">Reference proteome</keyword>
<proteinExistence type="predicted"/>
<organism evidence="2 3">
    <name type="scientific">Hibiscus sabdariffa</name>
    <name type="common">roselle</name>
    <dbReference type="NCBI Taxonomy" id="183260"/>
    <lineage>
        <taxon>Eukaryota</taxon>
        <taxon>Viridiplantae</taxon>
        <taxon>Streptophyta</taxon>
        <taxon>Embryophyta</taxon>
        <taxon>Tracheophyta</taxon>
        <taxon>Spermatophyta</taxon>
        <taxon>Magnoliopsida</taxon>
        <taxon>eudicotyledons</taxon>
        <taxon>Gunneridae</taxon>
        <taxon>Pentapetalae</taxon>
        <taxon>rosids</taxon>
        <taxon>malvids</taxon>
        <taxon>Malvales</taxon>
        <taxon>Malvaceae</taxon>
        <taxon>Malvoideae</taxon>
        <taxon>Hibiscus</taxon>
    </lineage>
</organism>
<evidence type="ECO:0000313" key="2">
    <source>
        <dbReference type="EMBL" id="KAK8549089.1"/>
    </source>
</evidence>
<protein>
    <submittedName>
        <fullName evidence="2">Uncharacterized protein</fullName>
    </submittedName>
</protein>
<name>A0ABR2DYM8_9ROSI</name>
<evidence type="ECO:0000313" key="3">
    <source>
        <dbReference type="Proteomes" id="UP001472677"/>
    </source>
</evidence>
<feature type="compositionally biased region" description="Polar residues" evidence="1">
    <location>
        <begin position="1"/>
        <end position="21"/>
    </location>
</feature>
<comment type="caution">
    <text evidence="2">The sequence shown here is derived from an EMBL/GenBank/DDBJ whole genome shotgun (WGS) entry which is preliminary data.</text>
</comment>
<feature type="compositionally biased region" description="Polar residues" evidence="1">
    <location>
        <begin position="41"/>
        <end position="51"/>
    </location>
</feature>
<gene>
    <name evidence="2" type="ORF">V6N12_061987</name>
</gene>
<sequence length="134" mass="14425">MNFLSQSIPVTQNTTSSSVVQVTEEIRDASPYDSAGHAATNAESTSNSPLSTIDPLIPTDVESGANPSLVSNNENSMASPSHVTPQDKSVRSKACENIHPMITRRKDGIFKPKVFNLQHKTTPESIDEALSDDD</sequence>
<feature type="region of interest" description="Disordered" evidence="1">
    <location>
        <begin position="1"/>
        <end position="93"/>
    </location>
</feature>
<reference evidence="2 3" key="1">
    <citation type="journal article" date="2024" name="G3 (Bethesda)">
        <title>Genome assembly of Hibiscus sabdariffa L. provides insights into metabolisms of medicinal natural products.</title>
        <authorList>
            <person name="Kim T."/>
        </authorList>
    </citation>
    <scope>NUCLEOTIDE SEQUENCE [LARGE SCALE GENOMIC DNA]</scope>
    <source>
        <strain evidence="2">TK-2024</strain>
        <tissue evidence="2">Old leaves</tissue>
    </source>
</reference>
<evidence type="ECO:0000256" key="1">
    <source>
        <dbReference type="SAM" id="MobiDB-lite"/>
    </source>
</evidence>
<accession>A0ABR2DYM8</accession>